<feature type="coiled-coil region" evidence="7">
    <location>
        <begin position="141"/>
        <end position="230"/>
    </location>
</feature>
<dbReference type="GO" id="GO:0017177">
    <property type="term" value="C:glucosidase II complex"/>
    <property type="evidence" value="ECO:0007669"/>
    <property type="project" value="TreeGrafter"/>
</dbReference>
<dbReference type="InterPro" id="IPR002172">
    <property type="entry name" value="LDrepeatLR_classA_rpt"/>
</dbReference>
<evidence type="ECO:0000256" key="6">
    <source>
        <dbReference type="PROSITE-ProRule" id="PRU00124"/>
    </source>
</evidence>
<evidence type="ECO:0000259" key="10">
    <source>
        <dbReference type="PROSITE" id="PS50222"/>
    </source>
</evidence>
<feature type="region of interest" description="Disordered" evidence="8">
    <location>
        <begin position="295"/>
        <end position="345"/>
    </location>
</feature>
<dbReference type="PANTHER" id="PTHR12630">
    <property type="entry name" value="N-LINKED OLIGOSACCHARIDE PROCESSING"/>
    <property type="match status" value="1"/>
</dbReference>
<keyword evidence="7" id="KW-0175">Coiled coil</keyword>
<dbReference type="CDD" id="cd00112">
    <property type="entry name" value="LDLa"/>
    <property type="match status" value="1"/>
</dbReference>
<feature type="signal peptide" evidence="9">
    <location>
        <begin position="1"/>
        <end position="19"/>
    </location>
</feature>
<dbReference type="InterPro" id="IPR036607">
    <property type="entry name" value="PRKCSH"/>
</dbReference>
<dbReference type="InterPro" id="IPR018247">
    <property type="entry name" value="EF_Hand_1_Ca_BS"/>
</dbReference>
<dbReference type="AlphaFoldDB" id="R4WR17"/>
<name>R4WR17_RIPPE</name>
<dbReference type="GO" id="GO:0006491">
    <property type="term" value="P:N-glycan processing"/>
    <property type="evidence" value="ECO:0007669"/>
    <property type="project" value="TreeGrafter"/>
</dbReference>
<dbReference type="PROSITE" id="PS00018">
    <property type="entry name" value="EF_HAND_1"/>
    <property type="match status" value="1"/>
</dbReference>
<dbReference type="Pfam" id="PF13015">
    <property type="entry name" value="PRKCSH_1"/>
    <property type="match status" value="1"/>
</dbReference>
<keyword evidence="3" id="KW-0256">Endoplasmic reticulum</keyword>
<evidence type="ECO:0000256" key="5">
    <source>
        <dbReference type="ARBA" id="ARBA00023157"/>
    </source>
</evidence>
<sequence>MILVTFLLSIIVSIYQSYGSEFQTRGIPLQRASIYNPFKDFMCLDGSSTIPFSYVNDDFCDCTDGTDEPGTSACSNGLFFCTNKGHISRFIPSSFVNDGFCDCCDGSDEYLTSNCTNLCEQLGEEARREAERRSQKISEGARLREQMMAEAKRLLKEKQERVAVLENEKSEAVRLKDEAESLKKTAEERESAVLEEFRAKEKAQRDLKAQEEAEEELKEVKSLFETYDSNGDGVLQVEEVKSRPIFDQNKDTVVTDDEIKFMEIGEINYDTFVEKVWPILKPIVTMSKVKVYPPEEEAWKDNTEEEPNEDNNEEELNDDEIPENGDLENEDEETENKDSYEPTYDEETAKIVEEANQARSHYESTLRTVQDLDRELSHIKEFLSKDYGTDDEFAPLDGQCFTYTDREYSYKLCPFDQVTQMSKSGGSETRLGTWAGWADKEYSTMLYDKGQSCWNGPQRSTRVTVNCGLENEVKSASEPNKCEYVLEFETPAACKLSEKNKDTHDEL</sequence>
<keyword evidence="5" id="KW-1015">Disulfide bond</keyword>
<comment type="caution">
    <text evidence="6">Lacks conserved residue(s) required for the propagation of feature annotation.</text>
</comment>
<dbReference type="InterPro" id="IPR039794">
    <property type="entry name" value="Gtb1-like"/>
</dbReference>
<proteinExistence type="evidence at transcript level"/>
<dbReference type="Pfam" id="PF12999">
    <property type="entry name" value="PRKCSH-like"/>
    <property type="match status" value="1"/>
</dbReference>
<feature type="chain" id="PRO_5004372734" description="Glucosidase 2 subunit beta" evidence="9">
    <location>
        <begin position="20"/>
        <end position="507"/>
    </location>
</feature>
<feature type="domain" description="MRH" evidence="11">
    <location>
        <begin position="398"/>
        <end position="496"/>
    </location>
</feature>
<evidence type="ECO:0000313" key="12">
    <source>
        <dbReference type="EMBL" id="BAN21351.1"/>
    </source>
</evidence>
<dbReference type="InterPro" id="IPR009011">
    <property type="entry name" value="Man6P_isomerase_rcpt-bd_dom_sf"/>
</dbReference>
<evidence type="ECO:0000256" key="4">
    <source>
        <dbReference type="ARBA" id="ARBA00022837"/>
    </source>
</evidence>
<dbReference type="GO" id="GO:0005509">
    <property type="term" value="F:calcium ion binding"/>
    <property type="evidence" value="ECO:0007669"/>
    <property type="project" value="InterPro"/>
</dbReference>
<dbReference type="Gene3D" id="4.10.400.10">
    <property type="entry name" value="Low-density Lipoprotein Receptor"/>
    <property type="match status" value="1"/>
</dbReference>
<keyword evidence="4" id="KW-0106">Calcium</keyword>
<dbReference type="InterPro" id="IPR036055">
    <property type="entry name" value="LDL_receptor-like_sf"/>
</dbReference>
<dbReference type="InterPro" id="IPR028146">
    <property type="entry name" value="PRKCSH_N"/>
</dbReference>
<reference evidence="12" key="1">
    <citation type="journal article" date="2013" name="PLoS ONE">
        <title>Gene expression in gut symbiotic organ of stinkbug affected by extracellular bacterial symbiont.</title>
        <authorList>
            <person name="Futahashi R."/>
            <person name="Tanaka K."/>
            <person name="Tanahashi M."/>
            <person name="Nikoh N."/>
            <person name="Kikuchi Y."/>
            <person name="Lee B.L."/>
            <person name="Fukatsu T."/>
        </authorList>
    </citation>
    <scope>NUCLEOTIDE SEQUENCE</scope>
    <source>
        <tissue evidence="12">Midgut</tissue>
    </source>
</reference>
<feature type="domain" description="EF-hand" evidence="10">
    <location>
        <begin position="215"/>
        <end position="250"/>
    </location>
</feature>
<dbReference type="PROSITE" id="PS51914">
    <property type="entry name" value="MRH"/>
    <property type="match status" value="1"/>
</dbReference>
<evidence type="ECO:0000256" key="9">
    <source>
        <dbReference type="SAM" id="SignalP"/>
    </source>
</evidence>
<evidence type="ECO:0000256" key="8">
    <source>
        <dbReference type="SAM" id="MobiDB-lite"/>
    </source>
</evidence>
<evidence type="ECO:0000256" key="1">
    <source>
        <dbReference type="ARBA" id="ARBA00022387"/>
    </source>
</evidence>
<organism evidence="12">
    <name type="scientific">Riptortus pedestris</name>
    <name type="common">Bean bug</name>
    <dbReference type="NCBI Taxonomy" id="329032"/>
    <lineage>
        <taxon>Eukaryota</taxon>
        <taxon>Metazoa</taxon>
        <taxon>Ecdysozoa</taxon>
        <taxon>Arthropoda</taxon>
        <taxon>Hexapoda</taxon>
        <taxon>Insecta</taxon>
        <taxon>Pterygota</taxon>
        <taxon>Neoptera</taxon>
        <taxon>Paraneoptera</taxon>
        <taxon>Hemiptera</taxon>
        <taxon>Heteroptera</taxon>
        <taxon>Panheteroptera</taxon>
        <taxon>Pentatomomorpha</taxon>
        <taxon>Coreoidea</taxon>
        <taxon>Alydidae</taxon>
        <taxon>Riptortus</taxon>
    </lineage>
</organism>
<keyword evidence="2 9" id="KW-0732">Signal</keyword>
<dbReference type="EMBL" id="AK418136">
    <property type="protein sequence ID" value="BAN21351.1"/>
    <property type="molecule type" value="mRNA"/>
</dbReference>
<accession>R4WR17</accession>
<protein>
    <recommendedName>
        <fullName evidence="1">Glucosidase 2 subunit beta</fullName>
    </recommendedName>
</protein>
<dbReference type="SUPFAM" id="SSF57424">
    <property type="entry name" value="LDL receptor-like module"/>
    <property type="match status" value="1"/>
</dbReference>
<dbReference type="Gene3D" id="1.10.238.10">
    <property type="entry name" value="EF-hand"/>
    <property type="match status" value="1"/>
</dbReference>
<dbReference type="PANTHER" id="PTHR12630:SF1">
    <property type="entry name" value="GLUCOSIDASE 2 SUBUNIT BETA"/>
    <property type="match status" value="1"/>
</dbReference>
<feature type="compositionally biased region" description="Acidic residues" evidence="8">
    <location>
        <begin position="303"/>
        <end position="335"/>
    </location>
</feature>
<evidence type="ECO:0000259" key="11">
    <source>
        <dbReference type="PROSITE" id="PS51914"/>
    </source>
</evidence>
<dbReference type="InterPro" id="IPR011992">
    <property type="entry name" value="EF-hand-dom_pair"/>
</dbReference>
<dbReference type="PROSITE" id="PS50222">
    <property type="entry name" value="EF_HAND_2"/>
    <property type="match status" value="1"/>
</dbReference>
<dbReference type="InterPro" id="IPR044865">
    <property type="entry name" value="MRH_dom"/>
</dbReference>
<evidence type="ECO:0000256" key="2">
    <source>
        <dbReference type="ARBA" id="ARBA00022729"/>
    </source>
</evidence>
<evidence type="ECO:0000256" key="7">
    <source>
        <dbReference type="SAM" id="Coils"/>
    </source>
</evidence>
<dbReference type="Gene3D" id="2.70.130.10">
    <property type="entry name" value="Mannose-6-phosphate receptor binding domain"/>
    <property type="match status" value="1"/>
</dbReference>
<evidence type="ECO:0000256" key="3">
    <source>
        <dbReference type="ARBA" id="ARBA00022824"/>
    </source>
</evidence>
<dbReference type="SUPFAM" id="SSF47473">
    <property type="entry name" value="EF-hand"/>
    <property type="match status" value="1"/>
</dbReference>
<dbReference type="SUPFAM" id="SSF50911">
    <property type="entry name" value="Mannose 6-phosphate receptor domain"/>
    <property type="match status" value="1"/>
</dbReference>
<dbReference type="PROSITE" id="PS50068">
    <property type="entry name" value="LDLRA_2"/>
    <property type="match status" value="1"/>
</dbReference>
<dbReference type="InterPro" id="IPR002048">
    <property type="entry name" value="EF_hand_dom"/>
</dbReference>